<dbReference type="Pfam" id="PF03464">
    <property type="entry name" value="eRF1_2"/>
    <property type="match status" value="1"/>
</dbReference>
<evidence type="ECO:0000313" key="12">
    <source>
        <dbReference type="Proteomes" id="UP000005270"/>
    </source>
</evidence>
<reference evidence="11 12" key="1">
    <citation type="journal article" date="2012" name="J. Bacteriol.">
        <title>Complete genome sequence of the hyperthermophilic cellulolytic Crenarchaeon 'Thermogladius cellulolyticus' 1633.</title>
        <authorList>
            <person name="Mardanov A.V."/>
            <person name="Kochetkova T.V."/>
            <person name="Beletsky A.V."/>
            <person name="Bonch-Osmolovskaya E.A."/>
            <person name="Ravin N.V."/>
            <person name="Skryabin K.G."/>
        </authorList>
    </citation>
    <scope>NUCLEOTIDE SEQUENCE [LARGE SCALE GENOMIC DNA]</scope>
    <source>
        <strain evidence="12">DSM 22663 / VKM B-2946 / 1633</strain>
    </source>
</reference>
<dbReference type="InterPro" id="IPR005141">
    <property type="entry name" value="eRF1_2"/>
</dbReference>
<keyword evidence="5 9" id="KW-0540">Nuclease</keyword>
<dbReference type="HOGENOM" id="CLU_023334_0_0_2"/>
<evidence type="ECO:0000256" key="9">
    <source>
        <dbReference type="HAMAP-Rule" id="MF_01853"/>
    </source>
</evidence>
<dbReference type="GO" id="GO:0016787">
    <property type="term" value="F:hydrolase activity"/>
    <property type="evidence" value="ECO:0007669"/>
    <property type="project" value="UniProtKB-KW"/>
</dbReference>
<keyword evidence="4 9" id="KW-0963">Cytoplasm</keyword>
<dbReference type="InterPro" id="IPR004405">
    <property type="entry name" value="TF_pelota"/>
</dbReference>
<sequence>MLRLKILEADEKKGVYKILVEDEEDLWALRNILREGDLVEAVTTREVKPGEGGESRRFPMVLRVRVKDVEFQPFTDRLRIRGVVVEGPDKFGVVGKHHTLSIKPGDTVVFVEKELDDFSRRFIETYSRKRRILVVALDYDEVCISLVSEQGVKAVREYYTNLPGKDAVEEYEESVRRMVEQVVEEVVEYSRSLRVDGVIVGSPGFLKDEVVARLKSRGLDKPLFADSVSYGGCKGVDEILRRGGEKNVVRELNITAAVKYFEEFKETVTRDPEQVAYGLENVAKAVEPNAVRVLLVSSRLLWSGGEGVDPNAVVLEAFKKRAEVYIVPPDSNIAPELEGFGGIVALLRFRLPLG</sequence>
<comment type="subunit">
    <text evidence="9">Monomer.</text>
</comment>
<dbReference type="InterPro" id="IPR023521">
    <property type="entry name" value="Pelota_arc"/>
</dbReference>
<dbReference type="Gene3D" id="3.30.420.60">
    <property type="entry name" value="eRF1 domain 2"/>
    <property type="match status" value="1"/>
</dbReference>
<comment type="subcellular location">
    <subcellularLocation>
        <location evidence="2 9">Cytoplasm</location>
    </subcellularLocation>
</comment>
<comment type="domain">
    <text evidence="9">The N-terminal domain has the RNA-binding Sm fold. It harbors the endoribonuclease activity.</text>
</comment>
<feature type="domain" description="eRF1/Pelota-like N-terminal" evidence="10">
    <location>
        <begin position="4"/>
        <end position="128"/>
    </location>
</feature>
<proteinExistence type="inferred from homology"/>
<dbReference type="NCBIfam" id="TIGR00111">
    <property type="entry name" value="pelota"/>
    <property type="match status" value="1"/>
</dbReference>
<dbReference type="Pfam" id="PF26356">
    <property type="entry name" value="Pelota_N"/>
    <property type="match status" value="1"/>
</dbReference>
<dbReference type="EC" id="3.1.-.-" evidence="9"/>
<dbReference type="Proteomes" id="UP000005270">
    <property type="component" value="Chromosome"/>
</dbReference>
<dbReference type="GO" id="GO:0004519">
    <property type="term" value="F:endonuclease activity"/>
    <property type="evidence" value="ECO:0007669"/>
    <property type="project" value="UniProtKB-UniRule"/>
</dbReference>
<evidence type="ECO:0000256" key="7">
    <source>
        <dbReference type="ARBA" id="ARBA00022759"/>
    </source>
</evidence>
<dbReference type="GO" id="GO:0070481">
    <property type="term" value="P:nuclear-transcribed mRNA catabolic process, non-stop decay"/>
    <property type="evidence" value="ECO:0007669"/>
    <property type="project" value="InterPro"/>
</dbReference>
<dbReference type="InterPro" id="IPR042226">
    <property type="entry name" value="eFR1_2_sf"/>
</dbReference>
<dbReference type="PANTHER" id="PTHR10853:SF0">
    <property type="entry name" value="PROTEIN PELOTA HOMOLOG"/>
    <property type="match status" value="1"/>
</dbReference>
<dbReference type="GO" id="GO:0005737">
    <property type="term" value="C:cytoplasm"/>
    <property type="evidence" value="ECO:0007669"/>
    <property type="project" value="UniProtKB-SubCell"/>
</dbReference>
<keyword evidence="8 9" id="KW-0378">Hydrolase</keyword>
<dbReference type="SUPFAM" id="SSF53137">
    <property type="entry name" value="Translational machinery components"/>
    <property type="match status" value="1"/>
</dbReference>
<evidence type="ECO:0000256" key="2">
    <source>
        <dbReference type="ARBA" id="ARBA00004496"/>
    </source>
</evidence>
<dbReference type="GO" id="GO:0071025">
    <property type="term" value="P:RNA surveillance"/>
    <property type="evidence" value="ECO:0007669"/>
    <property type="project" value="InterPro"/>
</dbReference>
<dbReference type="FunCoup" id="I3TCZ5">
    <property type="interactions" value="105"/>
</dbReference>
<dbReference type="GO" id="GO:0070651">
    <property type="term" value="P:nonfunctional rRNA decay"/>
    <property type="evidence" value="ECO:0007669"/>
    <property type="project" value="TreeGrafter"/>
</dbReference>
<accession>I3TCZ5</accession>
<dbReference type="eggNOG" id="arCOG01741">
    <property type="taxonomic scope" value="Archaea"/>
</dbReference>
<comment type="similarity">
    <text evidence="3 9">Belongs to the eukaryotic release factor 1 family. Pelota subfamily.</text>
</comment>
<dbReference type="InterPro" id="IPR058547">
    <property type="entry name" value="Pelota_N"/>
</dbReference>
<evidence type="ECO:0000256" key="5">
    <source>
        <dbReference type="ARBA" id="ARBA00022722"/>
    </source>
</evidence>
<organism evidence="11 12">
    <name type="scientific">Thermogladius calderae (strain DSM 22663 / VKM B-2946 / 1633)</name>
    <dbReference type="NCBI Taxonomy" id="1184251"/>
    <lineage>
        <taxon>Archaea</taxon>
        <taxon>Thermoproteota</taxon>
        <taxon>Thermoprotei</taxon>
        <taxon>Desulfurococcales</taxon>
        <taxon>Desulfurococcaceae</taxon>
        <taxon>Thermogladius</taxon>
    </lineage>
</organism>
<dbReference type="GO" id="GO:0046872">
    <property type="term" value="F:metal ion binding"/>
    <property type="evidence" value="ECO:0007669"/>
    <property type="project" value="UniProtKB-UniRule"/>
</dbReference>
<evidence type="ECO:0000259" key="10">
    <source>
        <dbReference type="SMART" id="SM01194"/>
    </source>
</evidence>
<dbReference type="SUPFAM" id="SSF55315">
    <property type="entry name" value="L30e-like"/>
    <property type="match status" value="1"/>
</dbReference>
<dbReference type="EMBL" id="CP003531">
    <property type="protein sequence ID" value="AFK50633.1"/>
    <property type="molecule type" value="Genomic_DNA"/>
</dbReference>
<dbReference type="PANTHER" id="PTHR10853">
    <property type="entry name" value="PELOTA"/>
    <property type="match status" value="1"/>
</dbReference>
<dbReference type="Gene3D" id="2.30.30.870">
    <property type="entry name" value="Pelota, domain A"/>
    <property type="match status" value="1"/>
</dbReference>
<dbReference type="AlphaFoldDB" id="I3TCZ5"/>
<evidence type="ECO:0000256" key="3">
    <source>
        <dbReference type="ARBA" id="ARBA00009504"/>
    </source>
</evidence>
<dbReference type="InterPro" id="IPR029064">
    <property type="entry name" value="Ribosomal_eL30-like_sf"/>
</dbReference>
<dbReference type="SUPFAM" id="SSF159065">
    <property type="entry name" value="Dom34/Pelota N-terminal domain-like"/>
    <property type="match status" value="1"/>
</dbReference>
<evidence type="ECO:0000256" key="6">
    <source>
        <dbReference type="ARBA" id="ARBA00022723"/>
    </source>
</evidence>
<evidence type="ECO:0000256" key="8">
    <source>
        <dbReference type="ARBA" id="ARBA00022801"/>
    </source>
</evidence>
<dbReference type="Gene3D" id="3.30.1330.30">
    <property type="match status" value="1"/>
</dbReference>
<comment type="function">
    <text evidence="9">May function in recognizing stalled ribosomes, interact with stem-loop structures in stalled mRNA molecules, and effect endonucleolytic cleavage of the mRNA. May play a role in the release non-functional ribosomes and degradation of damaged mRNAs. Has endoribonuclease activity.</text>
</comment>
<dbReference type="KEGG" id="thg:TCELL_0208"/>
<dbReference type="HAMAP" id="MF_01853">
    <property type="entry name" value="PelO"/>
    <property type="match status" value="1"/>
</dbReference>
<comment type="cofactor">
    <cofactor evidence="1 9">
        <name>a divalent metal cation</name>
        <dbReference type="ChEBI" id="CHEBI:60240"/>
    </cofactor>
</comment>
<dbReference type="SMART" id="SM01194">
    <property type="entry name" value="eRF1_1"/>
    <property type="match status" value="1"/>
</dbReference>
<dbReference type="InterPro" id="IPR038069">
    <property type="entry name" value="Pelota/DOM34_N"/>
</dbReference>
<dbReference type="GO" id="GO:0032790">
    <property type="term" value="P:ribosome disassembly"/>
    <property type="evidence" value="ECO:0007669"/>
    <property type="project" value="TreeGrafter"/>
</dbReference>
<dbReference type="InParanoid" id="I3TCZ5"/>
<dbReference type="GO" id="GO:0070966">
    <property type="term" value="P:nuclear-transcribed mRNA catabolic process, no-go decay"/>
    <property type="evidence" value="ECO:0007669"/>
    <property type="project" value="InterPro"/>
</dbReference>
<evidence type="ECO:0000256" key="1">
    <source>
        <dbReference type="ARBA" id="ARBA00001968"/>
    </source>
</evidence>
<dbReference type="InterPro" id="IPR005142">
    <property type="entry name" value="eRF1_3"/>
</dbReference>
<name>I3TCZ5_THEC1</name>
<protein>
    <recommendedName>
        <fullName evidence="9">Protein pelota homolog</fullName>
        <ecNumber evidence="9">3.1.-.-</ecNumber>
    </recommendedName>
</protein>
<dbReference type="Pfam" id="PF03465">
    <property type="entry name" value="eRF1_3"/>
    <property type="match status" value="1"/>
</dbReference>
<keyword evidence="12" id="KW-1185">Reference proteome</keyword>
<gene>
    <name evidence="9" type="primary">pelA</name>
    <name evidence="11" type="ordered locus">TCELL_0208</name>
</gene>
<keyword evidence="7 9" id="KW-0255">Endonuclease</keyword>
<dbReference type="STRING" id="1184251.TCELL_0208"/>
<dbReference type="InterPro" id="IPR005140">
    <property type="entry name" value="eRF1_Pelota-like_N"/>
</dbReference>
<evidence type="ECO:0000256" key="4">
    <source>
        <dbReference type="ARBA" id="ARBA00022490"/>
    </source>
</evidence>
<evidence type="ECO:0000313" key="11">
    <source>
        <dbReference type="EMBL" id="AFK50633.1"/>
    </source>
</evidence>
<keyword evidence="6 9" id="KW-0479">Metal-binding</keyword>